<dbReference type="Pfam" id="PF00196">
    <property type="entry name" value="GerE"/>
    <property type="match status" value="1"/>
</dbReference>
<evidence type="ECO:0000256" key="2">
    <source>
        <dbReference type="ARBA" id="ARBA00023125"/>
    </source>
</evidence>
<name>A0ABT2CIB3_9ACTN</name>
<comment type="caution">
    <text evidence="5">The sequence shown here is derived from an EMBL/GenBank/DDBJ whole genome shotgun (WGS) entry which is preliminary data.</text>
</comment>
<sequence>MGRPSGAPGSGATHGQDGDGDCCVPFDVPRWVHAADLSLLTDREREILVALGDCLPNIGIADRCCVTERTVKKHVTSIFGKLEISSRAEAAVIATCRKQELYPHGVLADTVPSGTDMAPSVE</sequence>
<dbReference type="SUPFAM" id="SSF46894">
    <property type="entry name" value="C-terminal effector domain of the bipartite response regulators"/>
    <property type="match status" value="1"/>
</dbReference>
<organism evidence="5 6">
    <name type="scientific">Streptomyces pyxinae</name>
    <dbReference type="NCBI Taxonomy" id="2970734"/>
    <lineage>
        <taxon>Bacteria</taxon>
        <taxon>Bacillati</taxon>
        <taxon>Actinomycetota</taxon>
        <taxon>Actinomycetes</taxon>
        <taxon>Kitasatosporales</taxon>
        <taxon>Streptomycetaceae</taxon>
        <taxon>Streptomyces</taxon>
    </lineage>
</organism>
<dbReference type="PANTHER" id="PTHR44688:SF16">
    <property type="entry name" value="DNA-BINDING TRANSCRIPTIONAL ACTIVATOR DEVR_DOSR"/>
    <property type="match status" value="1"/>
</dbReference>
<dbReference type="PROSITE" id="PS50043">
    <property type="entry name" value="HTH_LUXR_2"/>
    <property type="match status" value="1"/>
</dbReference>
<dbReference type="Proteomes" id="UP001431313">
    <property type="component" value="Unassembled WGS sequence"/>
</dbReference>
<dbReference type="PRINTS" id="PR00038">
    <property type="entry name" value="HTHLUXR"/>
</dbReference>
<dbReference type="RefSeq" id="WP_258787568.1">
    <property type="nucleotide sequence ID" value="NZ_JANUGQ010000008.1"/>
</dbReference>
<dbReference type="Gene3D" id="1.10.10.10">
    <property type="entry name" value="Winged helix-like DNA-binding domain superfamily/Winged helix DNA-binding domain"/>
    <property type="match status" value="1"/>
</dbReference>
<dbReference type="InterPro" id="IPR036388">
    <property type="entry name" value="WH-like_DNA-bd_sf"/>
</dbReference>
<proteinExistence type="predicted"/>
<dbReference type="SMART" id="SM00421">
    <property type="entry name" value="HTH_LUXR"/>
    <property type="match status" value="1"/>
</dbReference>
<keyword evidence="1" id="KW-0805">Transcription regulation</keyword>
<keyword evidence="6" id="KW-1185">Reference proteome</keyword>
<evidence type="ECO:0000256" key="3">
    <source>
        <dbReference type="ARBA" id="ARBA00023163"/>
    </source>
</evidence>
<evidence type="ECO:0000256" key="1">
    <source>
        <dbReference type="ARBA" id="ARBA00023015"/>
    </source>
</evidence>
<dbReference type="EMBL" id="JANUGQ010000008">
    <property type="protein sequence ID" value="MCS0636451.1"/>
    <property type="molecule type" value="Genomic_DNA"/>
</dbReference>
<protein>
    <submittedName>
        <fullName evidence="5">Helix-turn-helix transcriptional regulator</fullName>
    </submittedName>
</protein>
<dbReference type="PANTHER" id="PTHR44688">
    <property type="entry name" value="DNA-BINDING TRANSCRIPTIONAL ACTIVATOR DEVR_DOSR"/>
    <property type="match status" value="1"/>
</dbReference>
<evidence type="ECO:0000313" key="6">
    <source>
        <dbReference type="Proteomes" id="UP001431313"/>
    </source>
</evidence>
<gene>
    <name evidence="5" type="ORF">NX801_12415</name>
</gene>
<dbReference type="PROSITE" id="PS00622">
    <property type="entry name" value="HTH_LUXR_1"/>
    <property type="match status" value="1"/>
</dbReference>
<keyword evidence="2" id="KW-0238">DNA-binding</keyword>
<accession>A0ABT2CIB3</accession>
<evidence type="ECO:0000259" key="4">
    <source>
        <dbReference type="PROSITE" id="PS50043"/>
    </source>
</evidence>
<reference evidence="5" key="1">
    <citation type="submission" date="2022-08" db="EMBL/GenBank/DDBJ databases">
        <authorList>
            <person name="Somphong A."/>
            <person name="Phongsopitanun W."/>
        </authorList>
    </citation>
    <scope>NUCLEOTIDE SEQUENCE</scope>
    <source>
        <strain evidence="5">LP05-1</strain>
    </source>
</reference>
<keyword evidence="3" id="KW-0804">Transcription</keyword>
<evidence type="ECO:0000313" key="5">
    <source>
        <dbReference type="EMBL" id="MCS0636451.1"/>
    </source>
</evidence>
<dbReference type="InterPro" id="IPR000792">
    <property type="entry name" value="Tscrpt_reg_LuxR_C"/>
</dbReference>
<dbReference type="CDD" id="cd06170">
    <property type="entry name" value="LuxR_C_like"/>
    <property type="match status" value="1"/>
</dbReference>
<feature type="domain" description="HTH luxR-type" evidence="4">
    <location>
        <begin position="33"/>
        <end position="98"/>
    </location>
</feature>
<dbReference type="InterPro" id="IPR016032">
    <property type="entry name" value="Sig_transdc_resp-reg_C-effctor"/>
</dbReference>